<evidence type="ECO:0000313" key="2">
    <source>
        <dbReference type="Proteomes" id="UP000194218"/>
    </source>
</evidence>
<dbReference type="KEGG" id="smao:CAG99_23195"/>
<accession>A0A1W7D2N6</accession>
<evidence type="ECO:0000313" key="1">
    <source>
        <dbReference type="EMBL" id="ARQ71348.1"/>
    </source>
</evidence>
<name>A0A1W7D2N6_9ACTN</name>
<dbReference type="OrthoDB" id="2030441at2"/>
<sequence>MGITPFGGAARHRQEEATMVAPARPAAALTWKALRARGWTPALVRAFLGGPDLATPTGLFLASRVLDAERRPDFVAARALGRRRADVLRRARAGRRERALAAIREAGLDLPALSPAELTERAVVHRNLREAQRAVASFGHRPRAASAAGARPGELARWQVEYLRHVLAGHGALLEALPPGACRAEGRRLLIERTFEAITAAYPALEPECRRQRTAALTR</sequence>
<dbReference type="AlphaFoldDB" id="A0A1W7D2N6"/>
<dbReference type="RefSeq" id="WP_086161189.1">
    <property type="nucleotide sequence ID" value="NZ_CP021121.1"/>
</dbReference>
<keyword evidence="2" id="KW-1185">Reference proteome</keyword>
<organism evidence="1 2">
    <name type="scientific">Streptomyces marincola</name>
    <dbReference type="NCBI Taxonomy" id="2878388"/>
    <lineage>
        <taxon>Bacteria</taxon>
        <taxon>Bacillati</taxon>
        <taxon>Actinomycetota</taxon>
        <taxon>Actinomycetes</taxon>
        <taxon>Kitasatosporales</taxon>
        <taxon>Streptomycetaceae</taxon>
        <taxon>Streptomyces</taxon>
    </lineage>
</organism>
<proteinExistence type="predicted"/>
<protein>
    <submittedName>
        <fullName evidence="1">Uncharacterized protein</fullName>
    </submittedName>
</protein>
<dbReference type="Proteomes" id="UP000194218">
    <property type="component" value="Chromosome"/>
</dbReference>
<reference evidence="1 2" key="1">
    <citation type="submission" date="2017-05" db="EMBL/GenBank/DDBJ databases">
        <title>Complete genome sequence of Streptomyces sp. SCSIO 03032 revealed the diverse biosynthetic pathways for its bioactive secondary metabolites.</title>
        <authorList>
            <person name="Ma L."/>
            <person name="Zhu Y."/>
            <person name="Zhang W."/>
            <person name="Zhang G."/>
            <person name="Tian X."/>
            <person name="Zhang S."/>
            <person name="Zhang C."/>
        </authorList>
    </citation>
    <scope>NUCLEOTIDE SEQUENCE [LARGE SCALE GENOMIC DNA]</scope>
    <source>
        <strain evidence="1 2">SCSIO 03032</strain>
    </source>
</reference>
<gene>
    <name evidence="1" type="ORF">CAG99_23195</name>
</gene>
<dbReference type="EMBL" id="CP021121">
    <property type="protein sequence ID" value="ARQ71348.1"/>
    <property type="molecule type" value="Genomic_DNA"/>
</dbReference>